<dbReference type="InterPro" id="IPR002298">
    <property type="entry name" value="DNA_polymerase_A"/>
</dbReference>
<dbReference type="GO" id="GO:0003887">
    <property type="term" value="F:DNA-directed DNA polymerase activity"/>
    <property type="evidence" value="ECO:0007669"/>
    <property type="project" value="UniProtKB-EC"/>
</dbReference>
<feature type="domain" description="DNA-directed DNA polymerase family A palm" evidence="6">
    <location>
        <begin position="1377"/>
        <end position="1576"/>
    </location>
</feature>
<accession>A0A4U1IW33</accession>
<dbReference type="PANTHER" id="PTHR10133:SF27">
    <property type="entry name" value="DNA POLYMERASE NU"/>
    <property type="match status" value="1"/>
</dbReference>
<keyword evidence="8" id="KW-1185">Reference proteome</keyword>
<comment type="similarity">
    <text evidence="1">Belongs to the DNA polymerase type-A family.</text>
</comment>
<evidence type="ECO:0000259" key="6">
    <source>
        <dbReference type="SMART" id="SM00482"/>
    </source>
</evidence>
<dbReference type="Pfam" id="PF12965">
    <property type="entry name" value="DUF3854"/>
    <property type="match status" value="1"/>
</dbReference>
<dbReference type="SMART" id="SM00482">
    <property type="entry name" value="POLAc"/>
    <property type="match status" value="1"/>
</dbReference>
<proteinExistence type="inferred from homology"/>
<dbReference type="Gene3D" id="3.30.70.370">
    <property type="match status" value="1"/>
</dbReference>
<dbReference type="InterPro" id="IPR043502">
    <property type="entry name" value="DNA/RNA_pol_sf"/>
</dbReference>
<dbReference type="Pfam" id="PF00476">
    <property type="entry name" value="DNA_pol_A"/>
    <property type="match status" value="1"/>
</dbReference>
<name>A0A4U1IW33_9BACT</name>
<dbReference type="GO" id="GO:0006302">
    <property type="term" value="P:double-strand break repair"/>
    <property type="evidence" value="ECO:0007669"/>
    <property type="project" value="TreeGrafter"/>
</dbReference>
<sequence>MNLACASTETNTEGAQVLPLESHHINYLKERAIDPERAARAGLHTVSPEEGAKRIGRGTPLPCSGLCIPYPNEGYARIRLDTPLDNARYLAPAGVEVPIYVPADIPPQDVGQRLYVVEAPIKALALTQHGFPAVGLGGTATTLTTKGGDRYLNGSWDKIPLQGREVGILFDAGRATNPSVARDEARLVLGLQKAGARVRVAALPLKPNGKDQGPDDFLAAHGPAALQAVIDAAVPANPVERVQYLSTRFTTNEELARAAAALLDELPFLASIKERGIGTEKEVLWLLKKFKVTPSDFHRAMRRMEDKGKEKAASAPEVVSTCRKYDVHNGQLCLVHRIGDVVTHEPICNFTASIEHEEVLDDGVEQQRRFTVAGTLVTGEQLHAVHVNPSEFASDDWPLKKWGARAVVFALPRAAGHLRAAVQENSNPASSTTYTHTGLRKHHGDLIFLHANGAVGAADVAVDIDDIFHRYELPELAEDVADAVRLSLDFLDVADSRITAVLHAAMYRAPLQSVLYCDAAIAPYGLSGSLKSSVSAVALSHYGLFDHKTLPLSWTSTSNAIEAHLFTMKDMPVVIDDYVPKSADPGDEYHKKAAQVFRSVGNGNARQRLTRDLHLRQSRPPRALVITTGEQLPEGSSIRARLITIRMRREDVDLAKLRYLQQARRRLPHALRAYIEWLLPRLDSIRTEAVEIHEKYAAALQQQGDVHLRAPEAMAHLLVGAHYFAEFAVDMGVLDAAGASAYIEKVKAALVANSRDQARLATEMKPSRRFLSVLKSLLTQGRVGLVTKSLPLTKTEEHGTVPTSCDVGGGKNIGWVDDKFVYLVPEAAYESFVQALRAMNEPMPLDQQAFWAQLVEEGLTSKGDGKNLHPKRRVGGARVRVVELPKHYLLDPSEIEARIDEEFGNNADEPDDDDPDDGPEGGSGPGGGAGPASGSGQRPAGCSGDAGPPALHPVSLQLPHPALLALPRPYRGPTVESSVSEANPANSERWPYRPYLPEGSSQQGGASEQVGGDLSLRGASPMGATPAPEKVGPVGPGAPTAGSTEGIVVQPGRATSGPRSGQETDLTPDVATFATAASRAGRVGMAMRSTGARPIVDRPSLLALATPDGQLCVLDLSKPGALGPLADVLRDVTVVGHDMKASLMHLAHHLGVEPKAALDTMLLWKLRDLGEHIDDPKYFNLERARAEAGLSSNDNARAGTGVQREHETVLAEARDVLRIADCLREEIKQCGLEEVAALELALLPRIAQMELAGVPINRMEWASIVAAWGAEAELIKKRFEARGVNIHNDKEVRTLLGQEGIIVPRTGGDALAPFAHVPLVQDLVRFRSLHGFVAGPGKEVLRMLDENSRVHASLHQLGCATGRMSCSRPNLLALPRDNKVRGCIQAPRGKKLIVGDYNAIELRVLADFTGDERLVELFQQGRDPHTETAMHILGVSPDAVTKDARNKAKAINFGLMNGMGAASLVTYALENFGVVMSLEEAEEYKRKYFELYVRVQYWHEYVREEKPDGLRTASGRIRWFGEPNQYNAKLCTPIQGTAADGIKQAMVLLAPHLKRLGAQMILAVHDELLVEAPEEHAEEVKVLMRDCMIAGMQKYVPSVPIVVEPKVMSRWEK</sequence>
<dbReference type="InterPro" id="IPR036397">
    <property type="entry name" value="RNaseH_sf"/>
</dbReference>
<feature type="compositionally biased region" description="Low complexity" evidence="5">
    <location>
        <begin position="1031"/>
        <end position="1042"/>
    </location>
</feature>
<evidence type="ECO:0000256" key="3">
    <source>
        <dbReference type="ARBA" id="ARBA00022705"/>
    </source>
</evidence>
<dbReference type="GO" id="GO:0006261">
    <property type="term" value="P:DNA-templated DNA replication"/>
    <property type="evidence" value="ECO:0007669"/>
    <property type="project" value="InterPro"/>
</dbReference>
<feature type="compositionally biased region" description="Acidic residues" evidence="5">
    <location>
        <begin position="908"/>
        <end position="919"/>
    </location>
</feature>
<evidence type="ECO:0000256" key="5">
    <source>
        <dbReference type="SAM" id="MobiDB-lite"/>
    </source>
</evidence>
<feature type="region of interest" description="Disordered" evidence="5">
    <location>
        <begin position="904"/>
        <end position="955"/>
    </location>
</feature>
<dbReference type="SUPFAM" id="SSF56672">
    <property type="entry name" value="DNA/RNA polymerases"/>
    <property type="match status" value="1"/>
</dbReference>
<reference evidence="7 8" key="1">
    <citation type="submission" date="2019-04" db="EMBL/GenBank/DDBJ databases">
        <authorList>
            <person name="Li Y."/>
            <person name="Wang J."/>
        </authorList>
    </citation>
    <scope>NUCLEOTIDE SEQUENCE [LARGE SCALE GENOMIC DNA]</scope>
    <source>
        <strain evidence="7 8">DSM 14668</strain>
    </source>
</reference>
<dbReference type="Gene3D" id="1.10.150.20">
    <property type="entry name" value="5' to 3' exonuclease, C-terminal subdomain"/>
    <property type="match status" value="1"/>
</dbReference>
<dbReference type="Proteomes" id="UP000309215">
    <property type="component" value="Unassembled WGS sequence"/>
</dbReference>
<dbReference type="OrthoDB" id="9806424at2"/>
<dbReference type="Gene3D" id="3.30.420.10">
    <property type="entry name" value="Ribonuclease H-like superfamily/Ribonuclease H"/>
    <property type="match status" value="1"/>
</dbReference>
<evidence type="ECO:0000256" key="1">
    <source>
        <dbReference type="ARBA" id="ARBA00007705"/>
    </source>
</evidence>
<gene>
    <name evidence="7" type="ORF">E8A74_40460</name>
</gene>
<dbReference type="EMBL" id="SSMQ01000065">
    <property type="protein sequence ID" value="TKC98645.1"/>
    <property type="molecule type" value="Genomic_DNA"/>
</dbReference>
<keyword evidence="3" id="KW-0235">DNA replication</keyword>
<organism evidence="7 8">
    <name type="scientific">Polyangium fumosum</name>
    <dbReference type="NCBI Taxonomy" id="889272"/>
    <lineage>
        <taxon>Bacteria</taxon>
        <taxon>Pseudomonadati</taxon>
        <taxon>Myxococcota</taxon>
        <taxon>Polyangia</taxon>
        <taxon>Polyangiales</taxon>
        <taxon>Polyangiaceae</taxon>
        <taxon>Polyangium</taxon>
    </lineage>
</organism>
<dbReference type="InterPro" id="IPR009270">
    <property type="entry name" value="DUF927"/>
</dbReference>
<evidence type="ECO:0000256" key="2">
    <source>
        <dbReference type="ARBA" id="ARBA00012417"/>
    </source>
</evidence>
<comment type="catalytic activity">
    <reaction evidence="4">
        <text>DNA(n) + a 2'-deoxyribonucleoside 5'-triphosphate = DNA(n+1) + diphosphate</text>
        <dbReference type="Rhea" id="RHEA:22508"/>
        <dbReference type="Rhea" id="RHEA-COMP:17339"/>
        <dbReference type="Rhea" id="RHEA-COMP:17340"/>
        <dbReference type="ChEBI" id="CHEBI:33019"/>
        <dbReference type="ChEBI" id="CHEBI:61560"/>
        <dbReference type="ChEBI" id="CHEBI:173112"/>
        <dbReference type="EC" id="2.7.7.7"/>
    </reaction>
</comment>
<comment type="caution">
    <text evidence="7">The sequence shown here is derived from an EMBL/GenBank/DDBJ whole genome shotgun (WGS) entry which is preliminary data.</text>
</comment>
<dbReference type="PANTHER" id="PTHR10133">
    <property type="entry name" value="DNA POLYMERASE I"/>
    <property type="match status" value="1"/>
</dbReference>
<feature type="compositionally biased region" description="Polar residues" evidence="5">
    <location>
        <begin position="975"/>
        <end position="986"/>
    </location>
</feature>
<dbReference type="SUPFAM" id="SSF53098">
    <property type="entry name" value="Ribonuclease H-like"/>
    <property type="match status" value="1"/>
</dbReference>
<feature type="compositionally biased region" description="Gly residues" evidence="5">
    <location>
        <begin position="920"/>
        <end position="933"/>
    </location>
</feature>
<dbReference type="InterPro" id="IPR001098">
    <property type="entry name" value="DNA-dir_DNA_pol_A_palm_dom"/>
</dbReference>
<dbReference type="GO" id="GO:0003677">
    <property type="term" value="F:DNA binding"/>
    <property type="evidence" value="ECO:0007669"/>
    <property type="project" value="InterPro"/>
</dbReference>
<evidence type="ECO:0000256" key="4">
    <source>
        <dbReference type="ARBA" id="ARBA00049244"/>
    </source>
</evidence>
<dbReference type="EC" id="2.7.7.7" evidence="2"/>
<dbReference type="Pfam" id="PF06048">
    <property type="entry name" value="DUF927"/>
    <property type="match status" value="1"/>
</dbReference>
<dbReference type="InterPro" id="IPR012337">
    <property type="entry name" value="RNaseH-like_sf"/>
</dbReference>
<evidence type="ECO:0000313" key="8">
    <source>
        <dbReference type="Proteomes" id="UP000309215"/>
    </source>
</evidence>
<dbReference type="InterPro" id="IPR024385">
    <property type="entry name" value="DUF3854"/>
</dbReference>
<dbReference type="Gene3D" id="3.40.1360.10">
    <property type="match status" value="1"/>
</dbReference>
<feature type="region of interest" description="Disordered" evidence="5">
    <location>
        <begin position="973"/>
        <end position="1066"/>
    </location>
</feature>
<protein>
    <recommendedName>
        <fullName evidence="2">DNA-directed DNA polymerase</fullName>
        <ecNumber evidence="2">2.7.7.7</ecNumber>
    </recommendedName>
</protein>
<evidence type="ECO:0000313" key="7">
    <source>
        <dbReference type="EMBL" id="TKC98645.1"/>
    </source>
</evidence>
<dbReference type="PRINTS" id="PR00868">
    <property type="entry name" value="DNAPOLI"/>
</dbReference>